<dbReference type="Proteomes" id="UP000258606">
    <property type="component" value="Segment"/>
</dbReference>
<accession>A0A2I6UGR1</accession>
<dbReference type="EMBL" id="MF580959">
    <property type="protein sequence ID" value="AUO79174.1"/>
    <property type="molecule type" value="Genomic_DNA"/>
</dbReference>
<proteinExistence type="predicted"/>
<protein>
    <submittedName>
        <fullName evidence="1">Uncharacterized protein</fullName>
    </submittedName>
</protein>
<dbReference type="KEGG" id="vg:40236324"/>
<dbReference type="GeneID" id="40236324"/>
<sequence>MRGYPVLRPRQKSKTFTRHGHEYTVGYSLEGAEVSVEWITGTDGTDYQDRDALIDGNEWLYSEAYQEAFENEISL</sequence>
<name>A0A2I6UGR1_9CAUD</name>
<evidence type="ECO:0000313" key="2">
    <source>
        <dbReference type="Proteomes" id="UP000258606"/>
    </source>
</evidence>
<evidence type="ECO:0000313" key="1">
    <source>
        <dbReference type="EMBL" id="AUO79174.1"/>
    </source>
</evidence>
<dbReference type="RefSeq" id="YP_009639529.1">
    <property type="nucleotide sequence ID" value="NC_042351.1"/>
</dbReference>
<reference evidence="1 2" key="1">
    <citation type="submission" date="2017-07" db="EMBL/GenBank/DDBJ databases">
        <title>Characterization of ecologically diverse viruses infecting co-occurring strains of cosmopolitan hyperhalophilic Bacteroidetes.</title>
        <authorList>
            <person name="Villamor J."/>
            <person name="Ramos-Barbero M.D."/>
            <person name="Gonzalez-Torres P."/>
            <person name="Gabaldon T."/>
            <person name="Rollesso-Mora R."/>
            <person name="Meseguer I."/>
            <person name="Martinez-Garcia M."/>
            <person name="Santos F."/>
            <person name="Anton J."/>
        </authorList>
    </citation>
    <scope>NUCLEOTIDE SEQUENCE [LARGE SCALE GENOMIC DNA]</scope>
</reference>
<organism evidence="1 2">
    <name type="scientific">Salinibacter phage M8CRM-1</name>
    <dbReference type="NCBI Taxonomy" id="2681612"/>
    <lineage>
        <taxon>Viruses</taxon>
        <taxon>Duplodnaviria</taxon>
        <taxon>Heunggongvirae</taxon>
        <taxon>Uroviricota</taxon>
        <taxon>Caudoviricetes</taxon>
        <taxon>Kryptosalinivirus</taxon>
        <taxon>Kryptosalinivirus M8CRM1</taxon>
    </lineage>
</organism>
<keyword evidence="2" id="KW-1185">Reference proteome</keyword>